<dbReference type="EMBL" id="JBHRVU010000005">
    <property type="protein sequence ID" value="MFC3443557.1"/>
    <property type="molecule type" value="Genomic_DNA"/>
</dbReference>
<keyword evidence="1" id="KW-0472">Membrane</keyword>
<keyword evidence="1" id="KW-1133">Transmembrane helix</keyword>
<organism evidence="2 3">
    <name type="scientific">Sphingobium rhizovicinum</name>
    <dbReference type="NCBI Taxonomy" id="432308"/>
    <lineage>
        <taxon>Bacteria</taxon>
        <taxon>Pseudomonadati</taxon>
        <taxon>Pseudomonadota</taxon>
        <taxon>Alphaproteobacteria</taxon>
        <taxon>Sphingomonadales</taxon>
        <taxon>Sphingomonadaceae</taxon>
        <taxon>Sphingobium</taxon>
    </lineage>
</organism>
<protein>
    <recommendedName>
        <fullName evidence="4">Autotransporter domain-containing protein</fullName>
    </recommendedName>
</protein>
<reference evidence="3" key="1">
    <citation type="journal article" date="2019" name="Int. J. Syst. Evol. Microbiol.">
        <title>The Global Catalogue of Microorganisms (GCM) 10K type strain sequencing project: providing services to taxonomists for standard genome sequencing and annotation.</title>
        <authorList>
            <consortium name="The Broad Institute Genomics Platform"/>
            <consortium name="The Broad Institute Genome Sequencing Center for Infectious Disease"/>
            <person name="Wu L."/>
            <person name="Ma J."/>
        </authorList>
    </citation>
    <scope>NUCLEOTIDE SEQUENCE [LARGE SCALE GENOMIC DNA]</scope>
    <source>
        <strain evidence="3">CCM 7491</strain>
    </source>
</reference>
<keyword evidence="1" id="KW-0812">Transmembrane</keyword>
<evidence type="ECO:0000313" key="3">
    <source>
        <dbReference type="Proteomes" id="UP001595681"/>
    </source>
</evidence>
<evidence type="ECO:0008006" key="4">
    <source>
        <dbReference type="Google" id="ProtNLM"/>
    </source>
</evidence>
<accession>A0ABV7NL40</accession>
<name>A0ABV7NL40_9SPHN</name>
<feature type="transmembrane region" description="Helical" evidence="1">
    <location>
        <begin position="12"/>
        <end position="32"/>
    </location>
</feature>
<evidence type="ECO:0000256" key="1">
    <source>
        <dbReference type="SAM" id="Phobius"/>
    </source>
</evidence>
<keyword evidence="3" id="KW-1185">Reference proteome</keyword>
<dbReference type="Proteomes" id="UP001595681">
    <property type="component" value="Unassembled WGS sequence"/>
</dbReference>
<proteinExistence type="predicted"/>
<evidence type="ECO:0000313" key="2">
    <source>
        <dbReference type="EMBL" id="MFC3443557.1"/>
    </source>
</evidence>
<dbReference type="RefSeq" id="WP_380798368.1">
    <property type="nucleotide sequence ID" value="NZ_JBHRVU010000005.1"/>
</dbReference>
<sequence>MRAPATGRPFRFFGLAMIAWIAIRFGGIDAPILVHGTMPRPDRIPIPTVAPMPFAAAAMLTPMRRQRSIAPFHRSSSGYPSHAPRRTSMPPLAAINLRDFMSEVTDFAGDHISSTPAWSHSAFPAATPPPSLPRQPPDRWRVGAWLLWRAGSGAPAGSIAASRLGGSQAGLRVDYELTPDKNSRVTAYARVSRALDHPSAPEAATGLAVQPVHQIPVSLAMERRIALGAGGRNANSLMAFGGFNTTRIARGVEAEGYAQAGIVGFRNRDAFVDGKLSVLTPLPGLPIRAGASVSGGAQPAAGRLDIGSELQMRLPRIPARLSIEWRHRIAGHARPGSGLAITLAADF</sequence>
<comment type="caution">
    <text evidence="2">The sequence shown here is derived from an EMBL/GenBank/DDBJ whole genome shotgun (WGS) entry which is preliminary data.</text>
</comment>
<gene>
    <name evidence="2" type="ORF">ACFOKF_20580</name>
</gene>